<evidence type="ECO:0000256" key="1">
    <source>
        <dbReference type="SAM" id="Phobius"/>
    </source>
</evidence>
<comment type="caution">
    <text evidence="2">The sequence shown here is derived from an EMBL/GenBank/DDBJ whole genome shotgun (WGS) entry which is preliminary data.</text>
</comment>
<accession>A0A397UCZ7</accession>
<organism evidence="2 3">
    <name type="scientific">Gigaspora rosea</name>
    <dbReference type="NCBI Taxonomy" id="44941"/>
    <lineage>
        <taxon>Eukaryota</taxon>
        <taxon>Fungi</taxon>
        <taxon>Fungi incertae sedis</taxon>
        <taxon>Mucoromycota</taxon>
        <taxon>Glomeromycotina</taxon>
        <taxon>Glomeromycetes</taxon>
        <taxon>Diversisporales</taxon>
        <taxon>Gigasporaceae</taxon>
        <taxon>Gigaspora</taxon>
    </lineage>
</organism>
<dbReference type="AlphaFoldDB" id="A0A397UCZ7"/>
<evidence type="ECO:0000313" key="3">
    <source>
        <dbReference type="Proteomes" id="UP000266673"/>
    </source>
</evidence>
<feature type="transmembrane region" description="Helical" evidence="1">
    <location>
        <begin position="168"/>
        <end position="187"/>
    </location>
</feature>
<keyword evidence="1" id="KW-0472">Membrane</keyword>
<sequence length="350" mass="40481">MPRINATLACKYCQKRHERCERLSEKHTCMNRRKRSRLCISVPGYKRGPKTRKLIMEPFPNINHYGTIETFQNTFINKPSLSYFPFVHGVFMPNITLFPTNDLFFRTLYSYNNTIINPYRTTKTLQNTFINQSSSYNNDEPELNNDQNITPSSDSFSTSCSNASFSKLNILMIISLLFPILTLMGLLKHSKICSLISLHHHPPSLSFTMNQSQIMNKISHHSPILFLLVVQMIFFSFKTQHSYNNVITTSPNIDLYEIIETFQDMLINQSPSTSSPSFIHDELELNSEQNIISSSSSFSTSFSNDSFFFETQHSYNNIVTTTPNLNPYRSVETFRNTFNPHHYPKSSVHE</sequence>
<reference evidence="2 3" key="1">
    <citation type="submission" date="2018-06" db="EMBL/GenBank/DDBJ databases">
        <title>Comparative genomics reveals the genomic features of Rhizophagus irregularis, R. cerebriforme, R. diaphanum and Gigaspora rosea, and their symbiotic lifestyle signature.</title>
        <authorList>
            <person name="Morin E."/>
            <person name="San Clemente H."/>
            <person name="Chen E.C.H."/>
            <person name="De La Providencia I."/>
            <person name="Hainaut M."/>
            <person name="Kuo A."/>
            <person name="Kohler A."/>
            <person name="Murat C."/>
            <person name="Tang N."/>
            <person name="Roy S."/>
            <person name="Loubradou J."/>
            <person name="Henrissat B."/>
            <person name="Grigoriev I.V."/>
            <person name="Corradi N."/>
            <person name="Roux C."/>
            <person name="Martin F.M."/>
        </authorList>
    </citation>
    <scope>NUCLEOTIDE SEQUENCE [LARGE SCALE GENOMIC DNA]</scope>
    <source>
        <strain evidence="2 3">DAOM 194757</strain>
    </source>
</reference>
<keyword evidence="3" id="KW-1185">Reference proteome</keyword>
<keyword evidence="1" id="KW-0812">Transmembrane</keyword>
<evidence type="ECO:0000313" key="2">
    <source>
        <dbReference type="EMBL" id="RIB07491.1"/>
    </source>
</evidence>
<proteinExistence type="predicted"/>
<dbReference type="Proteomes" id="UP000266673">
    <property type="component" value="Unassembled WGS sequence"/>
</dbReference>
<protein>
    <recommendedName>
        <fullName evidence="4">Zn(2)-C6 fungal-type domain-containing protein</fullName>
    </recommendedName>
</protein>
<feature type="transmembrane region" description="Helical" evidence="1">
    <location>
        <begin position="218"/>
        <end position="237"/>
    </location>
</feature>
<keyword evidence="1" id="KW-1133">Transmembrane helix</keyword>
<dbReference type="OrthoDB" id="2457436at2759"/>
<name>A0A397UCZ7_9GLOM</name>
<evidence type="ECO:0008006" key="4">
    <source>
        <dbReference type="Google" id="ProtNLM"/>
    </source>
</evidence>
<dbReference type="EMBL" id="QKWP01001647">
    <property type="protein sequence ID" value="RIB07491.1"/>
    <property type="molecule type" value="Genomic_DNA"/>
</dbReference>
<gene>
    <name evidence="2" type="ORF">C2G38_2214285</name>
</gene>